<organism evidence="1">
    <name type="scientific">Ostreococcus mediterraneus</name>
    <dbReference type="NCBI Taxonomy" id="1486918"/>
    <lineage>
        <taxon>Eukaryota</taxon>
        <taxon>Viridiplantae</taxon>
        <taxon>Chlorophyta</taxon>
        <taxon>Mamiellophyceae</taxon>
        <taxon>Mamiellales</taxon>
        <taxon>Bathycoccaceae</taxon>
        <taxon>Ostreococcus</taxon>
    </lineage>
</organism>
<gene>
    <name evidence="1" type="ORF">OMED0929_LOCUS5264</name>
</gene>
<dbReference type="PROSITE" id="PS00018">
    <property type="entry name" value="EF_HAND_1"/>
    <property type="match status" value="1"/>
</dbReference>
<dbReference type="AlphaFoldDB" id="A0A7S0KKW8"/>
<dbReference type="EMBL" id="HBEW01006223">
    <property type="protein sequence ID" value="CAD8585087.1"/>
    <property type="molecule type" value="Transcribed_RNA"/>
</dbReference>
<sequence>MHSRGMATAMTSMYERSTDVRTPTNFTRRVRAIGVRAGATRGARGGAGTAREVVGAISARDALGPPKSQKGAQGQQHTHVGVAHDAMVKVREALPGVMTTPGGVGASAIALAGAVVASRTLGNKNDGARAKPQSRGGMDFDVVIGRYAKLIHDAYDIPFIPEAMESALYREVCKSAYEQAYTNFDLNLNGAAILGHPLVVSDTLMPNHVPKKSGIKEDELYEFVDEVVGNSRAVPLLLPQALEKKIYTNAVLTGWTVMEDSLENFKMRLFDTEFVFTIDDEEKEAKDDRRAKPKSSGVGEMEIIPKLSSKQLREIAEVQLELPTATRVLPKLEENVSKVAVGMLAEACTMEVKVKDFVMEFALAPASDDDDNKKAFENVSFDDADYAETRRVMKEFINESIDDFMKSRVAISPVFLPSKIERETYVNLLTGLFGDIGKGPIANVLGFNIGMRMQRRPKSANETSTEVEGEATIAARASSKQKRGMGELFKEIGDEIRSGEWDKLAMTGREILGIDNTTFGKQKAYKSKVNRKAIEEFVDYLLADPMYNVKAIPDNIERALYINCFELVADIIATVLSDFELDMLGRRIRMNVREAPARSVRSLRRFRPDDRVLREFTKEFSQIEAVQEIMCNVYAFVLAFMAQTAADFEIIVVGHRLRTAMSTNADASILPTAAKADALNDLLVKAIETLASEIITVSAASDVNVGGNAEKRASVEVDFDKEIYRLFENNSTKPDDKFPFPYLNAEQFKNTTDQLITEIVPGMSKYSSKLTAVREISRAADLNDDGVIQWAEWYYAAKAIEKVLVNQRSSSK</sequence>
<accession>A0A7S0KKW8</accession>
<name>A0A7S0KKW8_9CHLO</name>
<protein>
    <recommendedName>
        <fullName evidence="2">EF-hand domain-containing protein</fullName>
    </recommendedName>
</protein>
<dbReference type="InterPro" id="IPR018247">
    <property type="entry name" value="EF_Hand_1_Ca_BS"/>
</dbReference>
<reference evidence="1" key="1">
    <citation type="submission" date="2021-01" db="EMBL/GenBank/DDBJ databases">
        <authorList>
            <person name="Corre E."/>
            <person name="Pelletier E."/>
            <person name="Niang G."/>
            <person name="Scheremetjew M."/>
            <person name="Finn R."/>
            <person name="Kale V."/>
            <person name="Holt S."/>
            <person name="Cochrane G."/>
            <person name="Meng A."/>
            <person name="Brown T."/>
            <person name="Cohen L."/>
        </authorList>
    </citation>
    <scope>NUCLEOTIDE SEQUENCE</scope>
    <source>
        <strain evidence="1">Clade-D-RCC2572</strain>
    </source>
</reference>
<proteinExistence type="predicted"/>
<evidence type="ECO:0008006" key="2">
    <source>
        <dbReference type="Google" id="ProtNLM"/>
    </source>
</evidence>
<evidence type="ECO:0000313" key="1">
    <source>
        <dbReference type="EMBL" id="CAD8585087.1"/>
    </source>
</evidence>